<dbReference type="EMBL" id="FXTA01000005">
    <property type="protein sequence ID" value="SMO86176.1"/>
    <property type="molecule type" value="Genomic_DNA"/>
</dbReference>
<evidence type="ECO:0000256" key="1">
    <source>
        <dbReference type="SAM" id="SignalP"/>
    </source>
</evidence>
<accession>A0A521EQH1</accession>
<evidence type="ECO:0000313" key="3">
    <source>
        <dbReference type="EMBL" id="SMO86176.1"/>
    </source>
</evidence>
<dbReference type="EMBL" id="WKKG01000003">
    <property type="protein sequence ID" value="MRX67872.1"/>
    <property type="molecule type" value="Genomic_DNA"/>
</dbReference>
<feature type="signal peptide" evidence="1">
    <location>
        <begin position="1"/>
        <end position="21"/>
    </location>
</feature>
<protein>
    <recommendedName>
        <fullName evidence="6">GLPGLI family protein</fullName>
    </recommendedName>
</protein>
<dbReference type="AlphaFoldDB" id="A0A521EQH1"/>
<evidence type="ECO:0000313" key="2">
    <source>
        <dbReference type="EMBL" id="MRX67872.1"/>
    </source>
</evidence>
<evidence type="ECO:0008006" key="6">
    <source>
        <dbReference type="Google" id="ProtNLM"/>
    </source>
</evidence>
<proteinExistence type="predicted"/>
<keyword evidence="1" id="KW-0732">Signal</keyword>
<evidence type="ECO:0000313" key="5">
    <source>
        <dbReference type="Proteomes" id="UP000468990"/>
    </source>
</evidence>
<sequence>MKLYRLFFVFLLFSFKSFATAQVPDYLIVDKDTLMIQSNPLEDYFKEHPMPKSLNRSISTANWRGYVAYFKFLNGKLVVENIYKEDYSENEKGDLKYLLTSIYKEIFGDRKNFECNFYSGLLICPSGKMLEYVHMGYSSVYENYDLIEIKNGVNIKSKKFTGKEFQKFKMDYFKYFKQTDEYKLKAKEFKEMMAENNFPNSSFVEGNPGIGKENQALKKREAEFRAEKQVDSFMYVYLSDYIKTIEIPTN</sequence>
<reference evidence="2 5" key="2">
    <citation type="submission" date="2019-11" db="EMBL/GenBank/DDBJ databases">
        <title>Flavobacterium resistens genome.</title>
        <authorList>
            <person name="Wilson V.M."/>
            <person name="Newman J.D."/>
        </authorList>
    </citation>
    <scope>NUCLEOTIDE SEQUENCE [LARGE SCALE GENOMIC DNA]</scope>
    <source>
        <strain evidence="2 5">DSM 19382</strain>
    </source>
</reference>
<reference evidence="3 4" key="1">
    <citation type="submission" date="2017-05" db="EMBL/GenBank/DDBJ databases">
        <authorList>
            <person name="Varghese N."/>
            <person name="Submissions S."/>
        </authorList>
    </citation>
    <scope>NUCLEOTIDE SEQUENCE [LARGE SCALE GENOMIC DNA]</scope>
    <source>
        <strain evidence="3 4">DSM 19382</strain>
    </source>
</reference>
<name>A0A521EQH1_9FLAO</name>
<feature type="chain" id="PRO_5043205933" description="GLPGLI family protein" evidence="1">
    <location>
        <begin position="22"/>
        <end position="250"/>
    </location>
</feature>
<dbReference type="Proteomes" id="UP000317289">
    <property type="component" value="Unassembled WGS sequence"/>
</dbReference>
<evidence type="ECO:0000313" key="4">
    <source>
        <dbReference type="Proteomes" id="UP000317289"/>
    </source>
</evidence>
<gene>
    <name evidence="2" type="ORF">GJU42_07855</name>
    <name evidence="3" type="ORF">SAMN06265349_105249</name>
</gene>
<organism evidence="3 4">
    <name type="scientific">Flavobacterium resistens</name>
    <dbReference type="NCBI Taxonomy" id="443612"/>
    <lineage>
        <taxon>Bacteria</taxon>
        <taxon>Pseudomonadati</taxon>
        <taxon>Bacteroidota</taxon>
        <taxon>Flavobacteriia</taxon>
        <taxon>Flavobacteriales</taxon>
        <taxon>Flavobacteriaceae</taxon>
        <taxon>Flavobacterium</taxon>
    </lineage>
</organism>
<dbReference type="RefSeq" id="WP_142451928.1">
    <property type="nucleotide sequence ID" value="NZ_FXTA01000005.1"/>
</dbReference>
<dbReference type="Proteomes" id="UP000468990">
    <property type="component" value="Unassembled WGS sequence"/>
</dbReference>
<dbReference type="OrthoDB" id="1438245at2"/>
<keyword evidence="5" id="KW-1185">Reference proteome</keyword>